<sequence length="648" mass="73378">LQTLDAMDSMLQALVHSADTLGILELQNILQLLLPFTSSHLAAVQERAVARVARLADFITTYPLPQICPCFAQDVILRHQCSKIHRFTMMGKLVGQLILCCTCRDKGTRQEAAEALQNLHTFILQQRRRWPWLHDSVQQQLQESSQARQIWQFLQTRQASKIFLMFTKYLQPSDRVDIILVAIKSLRDPRAYSIKVAAHMVDVLVADFVFQPGQVLNIMWAIYRNFPSIRLVAALNSLHKALLLLMDKSTSEVVSSLLQCSPMCSDVAMAIWKVIFSEPPVAKKALQELVSMLMKQSLRKTSISTKDNPRILSLAAARTISEILLQSICLKQVVEEIFPQLFLALLFQVSFTTELMLQEVHVFWSKHQQDLITPIRSAVQSMRMLLCRMGFESHVLAIEAQGGWDALLSTQTHLNGVVTVAREMMKTPRSLRSAIFCYLAELLIVEDPTWEMIAMAFLVEMLGCTDLNEELDRVLEIFPTYLQSQCLGMPSLALRGILTLIKKPDMAKKTLVLLPYVMEQLQGADDATAAALPVLCEMLQLLERKTASLTALPLAGKLRPLFSNELDTIREFSIRLFQNTMELVVGAEKKMMNKEVWDSLLPLLLHLHDQNKSVAKASQEALRSAGRFLKWEQLAQLDGIEQGWRISE</sequence>
<evidence type="ECO:0000259" key="3">
    <source>
        <dbReference type="Pfam" id="PF23227"/>
    </source>
</evidence>
<protein>
    <submittedName>
        <fullName evidence="4">MROH1 protein</fullName>
    </submittedName>
</protein>
<gene>
    <name evidence="4" type="primary">Mroh1_0</name>
    <name evidence="4" type="ORF">GRUAME_R11600</name>
</gene>
<dbReference type="Pfam" id="PF23227">
    <property type="entry name" value="HEAT_MROH2B_C"/>
    <property type="match status" value="1"/>
</dbReference>
<evidence type="ECO:0000313" key="5">
    <source>
        <dbReference type="Proteomes" id="UP000640762"/>
    </source>
</evidence>
<evidence type="ECO:0000313" key="4">
    <source>
        <dbReference type="EMBL" id="NWH19897.1"/>
    </source>
</evidence>
<feature type="domain" description="Maestro/Maestro-like HEAT-repeats" evidence="3">
    <location>
        <begin position="483"/>
        <end position="637"/>
    </location>
</feature>
<evidence type="ECO:0000259" key="2">
    <source>
        <dbReference type="Pfam" id="PF21047"/>
    </source>
</evidence>
<keyword evidence="5" id="KW-1185">Reference proteome</keyword>
<dbReference type="InterPro" id="IPR045206">
    <property type="entry name" value="Maestro_heat-like_prot"/>
</dbReference>
<dbReference type="InterPro" id="IPR048465">
    <property type="entry name" value="Maestro-like_HEAT"/>
</dbReference>
<comment type="caution">
    <text evidence="4">The sequence shown here is derived from an EMBL/GenBank/DDBJ whole genome shotgun (WGS) entry which is preliminary data.</text>
</comment>
<dbReference type="Pfam" id="PF21047">
    <property type="entry name" value="HEAT_Maestro"/>
    <property type="match status" value="1"/>
</dbReference>
<dbReference type="InterPro" id="IPR055406">
    <property type="entry name" value="HEAT_Maestro"/>
</dbReference>
<name>A0A850TLM8_GRUAM</name>
<proteinExistence type="predicted"/>
<organism evidence="4 5">
    <name type="scientific">Grus americana</name>
    <name type="common">Whooping crane</name>
    <dbReference type="NCBI Taxonomy" id="9117"/>
    <lineage>
        <taxon>Eukaryota</taxon>
        <taxon>Metazoa</taxon>
        <taxon>Chordata</taxon>
        <taxon>Craniata</taxon>
        <taxon>Vertebrata</taxon>
        <taxon>Euteleostomi</taxon>
        <taxon>Archelosauria</taxon>
        <taxon>Archosauria</taxon>
        <taxon>Dinosauria</taxon>
        <taxon>Saurischia</taxon>
        <taxon>Theropoda</taxon>
        <taxon>Coelurosauria</taxon>
        <taxon>Aves</taxon>
        <taxon>Neognathae</taxon>
        <taxon>Neoaves</taxon>
        <taxon>Gruiformes</taxon>
        <taxon>Gruidae</taxon>
        <taxon>Grus</taxon>
    </lineage>
</organism>
<dbReference type="PANTHER" id="PTHR23120:SF42">
    <property type="entry name" value="MAESTRO HEAT-LIKE REPEAT FAMILY MEMBER 3"/>
    <property type="match status" value="1"/>
</dbReference>
<keyword evidence="1" id="KW-0677">Repeat</keyword>
<evidence type="ECO:0000256" key="1">
    <source>
        <dbReference type="ARBA" id="ARBA00022737"/>
    </source>
</evidence>
<accession>A0A850TLM8</accession>
<dbReference type="GO" id="GO:0005737">
    <property type="term" value="C:cytoplasm"/>
    <property type="evidence" value="ECO:0007669"/>
    <property type="project" value="TreeGrafter"/>
</dbReference>
<dbReference type="Proteomes" id="UP000640762">
    <property type="component" value="Unassembled WGS sequence"/>
</dbReference>
<dbReference type="AlphaFoldDB" id="A0A850TLM8"/>
<dbReference type="EMBL" id="WEIX01005713">
    <property type="protein sequence ID" value="NWH19897.1"/>
    <property type="molecule type" value="Genomic_DNA"/>
</dbReference>
<dbReference type="SUPFAM" id="SSF48371">
    <property type="entry name" value="ARM repeat"/>
    <property type="match status" value="1"/>
</dbReference>
<feature type="domain" description="Maestro-like HEAT-repeats" evidence="2">
    <location>
        <begin position="72"/>
        <end position="286"/>
    </location>
</feature>
<dbReference type="PANTHER" id="PTHR23120">
    <property type="entry name" value="MAESTRO-RELATED HEAT DOMAIN-CONTAINING"/>
    <property type="match status" value="1"/>
</dbReference>
<feature type="non-terminal residue" evidence="4">
    <location>
        <position position="648"/>
    </location>
</feature>
<dbReference type="InterPro" id="IPR016024">
    <property type="entry name" value="ARM-type_fold"/>
</dbReference>
<feature type="non-terminal residue" evidence="4">
    <location>
        <position position="1"/>
    </location>
</feature>
<reference evidence="4" key="1">
    <citation type="submission" date="2019-10" db="EMBL/GenBank/DDBJ databases">
        <title>Bird 10,000 Genomes (B10K) Project - Family phase.</title>
        <authorList>
            <person name="Zhang G."/>
        </authorList>
    </citation>
    <scope>NUCLEOTIDE SEQUENCE</scope>
    <source>
        <strain evidence="4">B10K-DU-012-65</strain>
        <tissue evidence="4">Muscle</tissue>
    </source>
</reference>